<dbReference type="EMBL" id="DXBS01000115">
    <property type="protein sequence ID" value="HIZ25023.1"/>
    <property type="molecule type" value="Genomic_DNA"/>
</dbReference>
<accession>A0A9D2DXW2</accession>
<evidence type="ECO:0000313" key="11">
    <source>
        <dbReference type="EMBL" id="HIZ25023.1"/>
    </source>
</evidence>
<dbReference type="SMART" id="SM00823">
    <property type="entry name" value="PKS_PP"/>
    <property type="match status" value="1"/>
</dbReference>
<comment type="pathway">
    <text evidence="7 9">Lipid metabolism; fatty acid biosynthesis.</text>
</comment>
<dbReference type="Pfam" id="PF00550">
    <property type="entry name" value="PP-binding"/>
    <property type="match status" value="1"/>
</dbReference>
<dbReference type="PANTHER" id="PTHR20863:SF76">
    <property type="entry name" value="CARRIER DOMAIN-CONTAINING PROTEIN"/>
    <property type="match status" value="1"/>
</dbReference>
<dbReference type="GO" id="GO:0000036">
    <property type="term" value="F:acyl carrier activity"/>
    <property type="evidence" value="ECO:0007669"/>
    <property type="project" value="UniProtKB-UniRule"/>
</dbReference>
<dbReference type="InterPro" id="IPR003231">
    <property type="entry name" value="ACP"/>
</dbReference>
<evidence type="ECO:0000256" key="5">
    <source>
        <dbReference type="ARBA" id="ARBA00023098"/>
    </source>
</evidence>
<name>A0A9D2DXW2_9FIRM</name>
<evidence type="ECO:0000256" key="9">
    <source>
        <dbReference type="RuleBase" id="RU003545"/>
    </source>
</evidence>
<dbReference type="InterPro" id="IPR020806">
    <property type="entry name" value="PKS_PP-bd"/>
</dbReference>
<comment type="subcellular location">
    <subcellularLocation>
        <location evidence="7">Cytoplasm</location>
    </subcellularLocation>
</comment>
<comment type="PTM">
    <text evidence="7">4'-phosphopantetheine is transferred from CoA to a specific serine of apo-ACP by AcpS. This modification is essential for activity because fatty acids are bound in thioester linkage to the sulfhydryl of the prosthetic group.</text>
</comment>
<feature type="domain" description="Carrier" evidence="10">
    <location>
        <begin position="1"/>
        <end position="74"/>
    </location>
</feature>
<proteinExistence type="inferred from homology"/>
<dbReference type="InterPro" id="IPR036736">
    <property type="entry name" value="ACP-like_sf"/>
</dbReference>
<dbReference type="NCBIfam" id="NF002148">
    <property type="entry name" value="PRK00982.1-2"/>
    <property type="match status" value="1"/>
</dbReference>
<gene>
    <name evidence="7 11" type="primary">acpP</name>
    <name evidence="11" type="ORF">H9812_06095</name>
</gene>
<evidence type="ECO:0000256" key="4">
    <source>
        <dbReference type="ARBA" id="ARBA00022832"/>
    </source>
</evidence>
<reference evidence="11" key="2">
    <citation type="submission" date="2021-04" db="EMBL/GenBank/DDBJ databases">
        <authorList>
            <person name="Gilroy R."/>
        </authorList>
    </citation>
    <scope>NUCLEOTIDE SEQUENCE</scope>
    <source>
        <strain evidence="11">CHK33-5263</strain>
    </source>
</reference>
<evidence type="ECO:0000313" key="12">
    <source>
        <dbReference type="Proteomes" id="UP000824044"/>
    </source>
</evidence>
<dbReference type="Proteomes" id="UP000824044">
    <property type="component" value="Unassembled WGS sequence"/>
</dbReference>
<reference evidence="11" key="1">
    <citation type="journal article" date="2021" name="PeerJ">
        <title>Extensive microbial diversity within the chicken gut microbiome revealed by metagenomics and culture.</title>
        <authorList>
            <person name="Gilroy R."/>
            <person name="Ravi A."/>
            <person name="Getino M."/>
            <person name="Pursley I."/>
            <person name="Horton D.L."/>
            <person name="Alikhan N.F."/>
            <person name="Baker D."/>
            <person name="Gharbi K."/>
            <person name="Hall N."/>
            <person name="Watson M."/>
            <person name="Adriaenssens E.M."/>
            <person name="Foster-Nyarko E."/>
            <person name="Jarju S."/>
            <person name="Secka A."/>
            <person name="Antonio M."/>
            <person name="Oren A."/>
            <person name="Chaudhuri R.R."/>
            <person name="La Ragione R."/>
            <person name="Hildebrand F."/>
            <person name="Pallen M.J."/>
        </authorList>
    </citation>
    <scope>NUCLEOTIDE SEQUENCE</scope>
    <source>
        <strain evidence="11">CHK33-5263</strain>
    </source>
</reference>
<feature type="modified residue" description="O-(pantetheine 4'-phosphoryl)serine" evidence="7">
    <location>
        <position position="34"/>
    </location>
</feature>
<sequence length="75" mass="8380">MYEKVCNMLAQQLDISADSITPQSEVVKDLGADSLDVVELMMDLEDEYGITLPEGDVEKIKTVQDIVDMMEKLAK</sequence>
<dbReference type="GO" id="GO:0031177">
    <property type="term" value="F:phosphopantetheine binding"/>
    <property type="evidence" value="ECO:0007669"/>
    <property type="project" value="InterPro"/>
</dbReference>
<keyword evidence="6 7" id="KW-0275">Fatty acid biosynthesis</keyword>
<evidence type="ECO:0000256" key="8">
    <source>
        <dbReference type="NCBIfam" id="TIGR00517"/>
    </source>
</evidence>
<evidence type="ECO:0000256" key="7">
    <source>
        <dbReference type="HAMAP-Rule" id="MF_01217"/>
    </source>
</evidence>
<dbReference type="AlphaFoldDB" id="A0A9D2DXW2"/>
<keyword evidence="5 7" id="KW-0443">Lipid metabolism</keyword>
<evidence type="ECO:0000256" key="6">
    <source>
        <dbReference type="ARBA" id="ARBA00023160"/>
    </source>
</evidence>
<dbReference type="HAMAP" id="MF_01217">
    <property type="entry name" value="Acyl_carrier"/>
    <property type="match status" value="1"/>
</dbReference>
<dbReference type="GO" id="GO:0000035">
    <property type="term" value="F:acyl binding"/>
    <property type="evidence" value="ECO:0007669"/>
    <property type="project" value="TreeGrafter"/>
</dbReference>
<evidence type="ECO:0000259" key="10">
    <source>
        <dbReference type="PROSITE" id="PS50075"/>
    </source>
</evidence>
<comment type="caution">
    <text evidence="11">The sequence shown here is derived from an EMBL/GenBank/DDBJ whole genome shotgun (WGS) entry which is preliminary data.</text>
</comment>
<keyword evidence="7" id="KW-0963">Cytoplasm</keyword>
<comment type="function">
    <text evidence="7 9">Carrier of the growing fatty acid chain in fatty acid biosynthesis.</text>
</comment>
<dbReference type="PANTHER" id="PTHR20863">
    <property type="entry name" value="ACYL CARRIER PROTEIN"/>
    <property type="match status" value="1"/>
</dbReference>
<keyword evidence="2 7" id="KW-0444">Lipid biosynthesis</keyword>
<dbReference type="InterPro" id="IPR009081">
    <property type="entry name" value="PP-bd_ACP"/>
</dbReference>
<keyword evidence="4 7" id="KW-0276">Fatty acid metabolism</keyword>
<dbReference type="SUPFAM" id="SSF47336">
    <property type="entry name" value="ACP-like"/>
    <property type="match status" value="1"/>
</dbReference>
<keyword evidence="1 7" id="KW-0596">Phosphopantetheine</keyword>
<dbReference type="GO" id="GO:0005737">
    <property type="term" value="C:cytoplasm"/>
    <property type="evidence" value="ECO:0007669"/>
    <property type="project" value="UniProtKB-SubCell"/>
</dbReference>
<keyword evidence="3 7" id="KW-0597">Phosphoprotein</keyword>
<comment type="PTM">
    <text evidence="9">4'-phosphopantetheine is transferred from CoA to a specific serine of apo-ACP by acpS.</text>
</comment>
<dbReference type="PROSITE" id="PS50075">
    <property type="entry name" value="CARRIER"/>
    <property type="match status" value="1"/>
</dbReference>
<dbReference type="NCBIfam" id="NF002150">
    <property type="entry name" value="PRK00982.1-4"/>
    <property type="match status" value="1"/>
</dbReference>
<comment type="similarity">
    <text evidence="7">Belongs to the acyl carrier protein (ACP) family.</text>
</comment>
<organism evidence="11 12">
    <name type="scientific">Candidatus Gallimonas intestinigallinarum</name>
    <dbReference type="NCBI Taxonomy" id="2838604"/>
    <lineage>
        <taxon>Bacteria</taxon>
        <taxon>Bacillati</taxon>
        <taxon>Bacillota</taxon>
        <taxon>Clostridia</taxon>
        <taxon>Candidatus Gallimonas</taxon>
    </lineage>
</organism>
<dbReference type="Gene3D" id="1.10.1200.10">
    <property type="entry name" value="ACP-like"/>
    <property type="match status" value="1"/>
</dbReference>
<evidence type="ECO:0000256" key="2">
    <source>
        <dbReference type="ARBA" id="ARBA00022516"/>
    </source>
</evidence>
<evidence type="ECO:0000256" key="3">
    <source>
        <dbReference type="ARBA" id="ARBA00022553"/>
    </source>
</evidence>
<protein>
    <recommendedName>
        <fullName evidence="7 8">Acyl carrier protein</fullName>
        <shortName evidence="7">ACP</shortName>
    </recommendedName>
</protein>
<dbReference type="NCBIfam" id="TIGR00517">
    <property type="entry name" value="acyl_carrier"/>
    <property type="match status" value="1"/>
</dbReference>
<evidence type="ECO:0000256" key="1">
    <source>
        <dbReference type="ARBA" id="ARBA00022450"/>
    </source>
</evidence>